<keyword evidence="2" id="KW-1185">Reference proteome</keyword>
<dbReference type="RefSeq" id="WP_200119186.1">
    <property type="nucleotide sequence ID" value="NZ_FUYS01000006.1"/>
</dbReference>
<evidence type="ECO:0000313" key="2">
    <source>
        <dbReference type="Proteomes" id="UP000190541"/>
    </source>
</evidence>
<dbReference type="EMBL" id="FUYS01000006">
    <property type="protein sequence ID" value="SKB69038.1"/>
    <property type="molecule type" value="Genomic_DNA"/>
</dbReference>
<reference evidence="1 2" key="1">
    <citation type="submission" date="2017-02" db="EMBL/GenBank/DDBJ databases">
        <authorList>
            <person name="Peterson S.W."/>
        </authorList>
    </citation>
    <scope>NUCLEOTIDE SEQUENCE [LARGE SCALE GENOMIC DNA]</scope>
    <source>
        <strain evidence="1 2">DSM 22899</strain>
    </source>
</reference>
<dbReference type="InterPro" id="IPR058532">
    <property type="entry name" value="YjbR/MT2646/Rv2570-like"/>
</dbReference>
<dbReference type="Proteomes" id="UP000190541">
    <property type="component" value="Unassembled WGS sequence"/>
</dbReference>
<dbReference type="Pfam" id="PF04237">
    <property type="entry name" value="YjbR"/>
    <property type="match status" value="1"/>
</dbReference>
<sequence length="122" mass="14179">MTKNKLQVDYPFFLHVIREAVSHLPEANERLCHGTPGFYAGKKIFARVQEDLASLAVYTKRKDDLLASNPVVYFTTPHFDGYDYVLVRLARVDFNELAKLLLEGWRERAPKRAIREYESLYG</sequence>
<gene>
    <name evidence="1" type="ORF">SAMN05660226_02678</name>
</gene>
<name>A0A1T5DB68_9SPHI</name>
<organism evidence="1 2">
    <name type="scientific">Parapedobacter luteus</name>
    <dbReference type="NCBI Taxonomy" id="623280"/>
    <lineage>
        <taxon>Bacteria</taxon>
        <taxon>Pseudomonadati</taxon>
        <taxon>Bacteroidota</taxon>
        <taxon>Sphingobacteriia</taxon>
        <taxon>Sphingobacteriales</taxon>
        <taxon>Sphingobacteriaceae</taxon>
        <taxon>Parapedobacter</taxon>
    </lineage>
</organism>
<evidence type="ECO:0008006" key="3">
    <source>
        <dbReference type="Google" id="ProtNLM"/>
    </source>
</evidence>
<dbReference type="STRING" id="623280.SAMN05660226_02678"/>
<accession>A0A1T5DB68</accession>
<evidence type="ECO:0000313" key="1">
    <source>
        <dbReference type="EMBL" id="SKB69038.1"/>
    </source>
</evidence>
<protein>
    <recommendedName>
        <fullName evidence="3">YjbR protein</fullName>
    </recommendedName>
</protein>
<proteinExistence type="predicted"/>
<dbReference type="AlphaFoldDB" id="A0A1T5DB68"/>